<dbReference type="AlphaFoldDB" id="A0A1D1ZYD9"/>
<gene>
    <name evidence="1" type="ORF">g.15891</name>
</gene>
<evidence type="ECO:0000313" key="1">
    <source>
        <dbReference type="EMBL" id="JAT71952.1"/>
    </source>
</evidence>
<name>A0A1D1ZYD9_AUXPR</name>
<organism evidence="1">
    <name type="scientific">Auxenochlorella protothecoides</name>
    <name type="common">Green microalga</name>
    <name type="synonym">Chlorella protothecoides</name>
    <dbReference type="NCBI Taxonomy" id="3075"/>
    <lineage>
        <taxon>Eukaryota</taxon>
        <taxon>Viridiplantae</taxon>
        <taxon>Chlorophyta</taxon>
        <taxon>core chlorophytes</taxon>
        <taxon>Trebouxiophyceae</taxon>
        <taxon>Chlorellales</taxon>
        <taxon>Chlorellaceae</taxon>
        <taxon>Auxenochlorella</taxon>
    </lineage>
</organism>
<accession>A0A1D1ZYD9</accession>
<protein>
    <submittedName>
        <fullName evidence="1">Uncharacterized protein</fullName>
    </submittedName>
</protein>
<proteinExistence type="predicted"/>
<sequence length="150" mass="16581">MAWRETPTKVVVEFLRSNRGRSRVIALKHTPHAVPPQLQGRIDPNLWGAFMTETQTLAAQHPYTQTPSASQMGQWASCFCIGAVLGLFCVNPDAGDYGAWEAQAHALIQRFGAAFAAQGCTLTLERTRDYFFQIIIDPYFAVGKPVQKGP</sequence>
<reference evidence="1" key="1">
    <citation type="submission" date="2015-08" db="EMBL/GenBank/DDBJ databases">
        <authorList>
            <person name="Babu N.S."/>
            <person name="Beckwith C.J."/>
            <person name="Beseler K.G."/>
            <person name="Brison A."/>
            <person name="Carone J.V."/>
            <person name="Caskin T.P."/>
            <person name="Diamond M."/>
            <person name="Durham M.E."/>
            <person name="Foxe J.M."/>
            <person name="Go M."/>
            <person name="Henderson B.A."/>
            <person name="Jones I.B."/>
            <person name="McGettigan J.A."/>
            <person name="Micheletti S.J."/>
            <person name="Nasrallah M.E."/>
            <person name="Ortiz D."/>
            <person name="Piller C.R."/>
            <person name="Privatt S.R."/>
            <person name="Schneider S.L."/>
            <person name="Sharp S."/>
            <person name="Smith T.C."/>
            <person name="Stanton J.D."/>
            <person name="Ullery H.E."/>
            <person name="Wilson R.J."/>
            <person name="Serrano M.G."/>
            <person name="Buck G."/>
            <person name="Lee V."/>
            <person name="Wang Y."/>
            <person name="Carvalho R."/>
            <person name="Voegtly L."/>
            <person name="Shi R."/>
            <person name="Duckworth R."/>
            <person name="Johnson A."/>
            <person name="Loviza R."/>
            <person name="Walstead R."/>
            <person name="Shah Z."/>
            <person name="Kiflezghi M."/>
            <person name="Wade K."/>
            <person name="Ball S.L."/>
            <person name="Bradley K.W."/>
            <person name="Asai D.J."/>
            <person name="Bowman C.A."/>
            <person name="Russell D.A."/>
            <person name="Pope W.H."/>
            <person name="Jacobs-Sera D."/>
            <person name="Hendrix R.W."/>
            <person name="Hatfull G.F."/>
        </authorList>
    </citation>
    <scope>NUCLEOTIDE SEQUENCE</scope>
</reference>
<dbReference type="EMBL" id="GDKF01006670">
    <property type="protein sequence ID" value="JAT71952.1"/>
    <property type="molecule type" value="Transcribed_RNA"/>
</dbReference>